<dbReference type="EMBL" id="CAICTM010000083">
    <property type="protein sequence ID" value="CAB9500439.1"/>
    <property type="molecule type" value="Genomic_DNA"/>
</dbReference>
<dbReference type="AlphaFoldDB" id="A0A9N8DD32"/>
<dbReference type="Proteomes" id="UP001153069">
    <property type="component" value="Unassembled WGS sequence"/>
</dbReference>
<proteinExistence type="predicted"/>
<reference evidence="2" key="1">
    <citation type="submission" date="2020-06" db="EMBL/GenBank/DDBJ databases">
        <authorList>
            <consortium name="Plant Systems Biology data submission"/>
        </authorList>
    </citation>
    <scope>NUCLEOTIDE SEQUENCE</scope>
    <source>
        <strain evidence="2">D6</strain>
    </source>
</reference>
<keyword evidence="3" id="KW-1185">Reference proteome</keyword>
<feature type="compositionally biased region" description="Polar residues" evidence="1">
    <location>
        <begin position="23"/>
        <end position="35"/>
    </location>
</feature>
<evidence type="ECO:0000313" key="2">
    <source>
        <dbReference type="EMBL" id="CAB9500439.1"/>
    </source>
</evidence>
<feature type="compositionally biased region" description="Basic and acidic residues" evidence="1">
    <location>
        <begin position="1"/>
        <end position="13"/>
    </location>
</feature>
<name>A0A9N8DD32_9STRA</name>
<organism evidence="2 3">
    <name type="scientific">Seminavis robusta</name>
    <dbReference type="NCBI Taxonomy" id="568900"/>
    <lineage>
        <taxon>Eukaryota</taxon>
        <taxon>Sar</taxon>
        <taxon>Stramenopiles</taxon>
        <taxon>Ochrophyta</taxon>
        <taxon>Bacillariophyta</taxon>
        <taxon>Bacillariophyceae</taxon>
        <taxon>Bacillariophycidae</taxon>
        <taxon>Naviculales</taxon>
        <taxon>Naviculaceae</taxon>
        <taxon>Seminavis</taxon>
    </lineage>
</organism>
<comment type="caution">
    <text evidence="2">The sequence shown here is derived from an EMBL/GenBank/DDBJ whole genome shotgun (WGS) entry which is preliminary data.</text>
</comment>
<evidence type="ECO:0000256" key="1">
    <source>
        <dbReference type="SAM" id="MobiDB-lite"/>
    </source>
</evidence>
<accession>A0A9N8DD32</accession>
<gene>
    <name evidence="2" type="ORF">SEMRO_84_G044620.1</name>
</gene>
<protein>
    <submittedName>
        <fullName evidence="2">Uncharacterized protein</fullName>
    </submittedName>
</protein>
<sequence>MTPALRESRDDVCHGGSMPNVIHLTSSSSAEKPTIVESSTGYEVINSGRESLESSLIVGRGDPISLHVNSMRYKGGCRSGSEQSQINKQHKDKNDVIKAFSLVRSSSNLSDITFQDENEHDQQSQEVIHFEPERLAL</sequence>
<evidence type="ECO:0000313" key="3">
    <source>
        <dbReference type="Proteomes" id="UP001153069"/>
    </source>
</evidence>
<feature type="region of interest" description="Disordered" evidence="1">
    <location>
        <begin position="1"/>
        <end position="35"/>
    </location>
</feature>